<sequence length="57" mass="6618">MKRMMIVVMGVHFLFVVGVVNLKKSLLHHHHHLIITRYLLTGNTLKDLMALLMLLVK</sequence>
<dbReference type="Proteomes" id="UP000001601">
    <property type="component" value="Unassembled WGS sequence"/>
</dbReference>
<reference evidence="2 3" key="1">
    <citation type="journal article" date="2007" name="Nature">
        <title>Light stimulates growth of proteorhodopsin-containing marine Flavobacteria.</title>
        <authorList>
            <person name="Gomez-Consarnau L."/>
            <person name="Gonzalez J.M."/>
            <person name="Coll-Llado M."/>
            <person name="Gourdon P."/>
            <person name="Pascher T."/>
            <person name="Neutze R."/>
            <person name="Pedros-Alio C."/>
            <person name="Pinhassi J."/>
        </authorList>
    </citation>
    <scope>NUCLEOTIDE SEQUENCE [LARGE SCALE GENOMIC DNA]</scope>
    <source>
        <strain evidence="2 3">MED217</strain>
    </source>
</reference>
<feature type="transmembrane region" description="Helical" evidence="1">
    <location>
        <begin position="38"/>
        <end position="56"/>
    </location>
</feature>
<evidence type="ECO:0000256" key="1">
    <source>
        <dbReference type="SAM" id="Phobius"/>
    </source>
</evidence>
<dbReference type="HOGENOM" id="CLU_2991132_0_0_10"/>
<proteinExistence type="predicted"/>
<dbReference type="AlphaFoldDB" id="A3XHQ4"/>
<keyword evidence="1" id="KW-0812">Transmembrane</keyword>
<organism evidence="2 3">
    <name type="scientific">Leeuwenhoekiella blandensis (strain CECT 7118 / CCUG 51940 / KCTC 22103 / MED217)</name>
    <name type="common">Flavobacterium sp. (strain MED217)</name>
    <dbReference type="NCBI Taxonomy" id="398720"/>
    <lineage>
        <taxon>Bacteria</taxon>
        <taxon>Pseudomonadati</taxon>
        <taxon>Bacteroidota</taxon>
        <taxon>Flavobacteriia</taxon>
        <taxon>Flavobacteriales</taxon>
        <taxon>Flavobacteriaceae</taxon>
        <taxon>Leeuwenhoekiella</taxon>
    </lineage>
</organism>
<evidence type="ECO:0000313" key="3">
    <source>
        <dbReference type="Proteomes" id="UP000001601"/>
    </source>
</evidence>
<name>A3XHQ4_LEEBM</name>
<keyword evidence="1" id="KW-0472">Membrane</keyword>
<keyword evidence="3" id="KW-1185">Reference proteome</keyword>
<gene>
    <name evidence="2" type="ORF">MED217_16640</name>
</gene>
<dbReference type="STRING" id="398720.MED217_16640"/>
<protein>
    <submittedName>
        <fullName evidence="2">Uncharacterized protein</fullName>
    </submittedName>
</protein>
<evidence type="ECO:0000313" key="2">
    <source>
        <dbReference type="EMBL" id="EAQ51189.1"/>
    </source>
</evidence>
<comment type="caution">
    <text evidence="2">The sequence shown here is derived from an EMBL/GenBank/DDBJ whole genome shotgun (WGS) entry which is preliminary data.</text>
</comment>
<accession>A3XHQ4</accession>
<keyword evidence="1" id="KW-1133">Transmembrane helix</keyword>
<dbReference type="EMBL" id="AANC01000001">
    <property type="protein sequence ID" value="EAQ51189.1"/>
    <property type="molecule type" value="Genomic_DNA"/>
</dbReference>